<comment type="similarity">
    <text evidence="1 3">Belongs to the short-chain dehydrogenases/reductases (SDR) family.</text>
</comment>
<accession>A0ABS1BIN9</accession>
<sequence length="264" mass="29342">MDFKNKIVWITGASSGIGEALVYLLNQTGAKLIISSRRADALYQVKQKCKKNPLDVHVLPLDLEQTETLFTKADDAWKIYGKIDILINAGGISQRSTVLETESAVEQKIMNINYWGTVNLSKALLPKMIEKGSGNLVVLSSIVGKFGTQFRSSYAASKHALEGYFDSLRCEVFDKGIHVNIICPGFIKTNITINSVTENGKKYGKMDQNQENGMTASDCAQQILKAIDKNKEEVLIGGKETYGVYLKRFAPGYFSKMIRKRKVV</sequence>
<organism evidence="4 5">
    <name type="scientific">Pedobacter segetis</name>
    <dbReference type="NCBI Taxonomy" id="2793069"/>
    <lineage>
        <taxon>Bacteria</taxon>
        <taxon>Pseudomonadati</taxon>
        <taxon>Bacteroidota</taxon>
        <taxon>Sphingobacteriia</taxon>
        <taxon>Sphingobacteriales</taxon>
        <taxon>Sphingobacteriaceae</taxon>
        <taxon>Pedobacter</taxon>
    </lineage>
</organism>
<keyword evidence="2" id="KW-0560">Oxidoreductase</keyword>
<dbReference type="NCBIfam" id="NF004825">
    <property type="entry name" value="PRK06181.1"/>
    <property type="match status" value="1"/>
</dbReference>
<proteinExistence type="inferred from homology"/>
<dbReference type="PANTHER" id="PTHR44196:SF1">
    <property type="entry name" value="DEHYDROGENASE_REDUCTASE SDR FAMILY MEMBER 7B"/>
    <property type="match status" value="1"/>
</dbReference>
<comment type="caution">
    <text evidence="4">The sequence shown here is derived from an EMBL/GenBank/DDBJ whole genome shotgun (WGS) entry which is preliminary data.</text>
</comment>
<dbReference type="CDD" id="cd05332">
    <property type="entry name" value="11beta-HSD1_like_SDR_c"/>
    <property type="match status" value="1"/>
</dbReference>
<dbReference type="Pfam" id="PF00106">
    <property type="entry name" value="adh_short"/>
    <property type="match status" value="1"/>
</dbReference>
<dbReference type="RefSeq" id="WP_200585533.1">
    <property type="nucleotide sequence ID" value="NZ_JAEHFY010000008.1"/>
</dbReference>
<dbReference type="InterPro" id="IPR002347">
    <property type="entry name" value="SDR_fam"/>
</dbReference>
<dbReference type="SUPFAM" id="SSF51735">
    <property type="entry name" value="NAD(P)-binding Rossmann-fold domains"/>
    <property type="match status" value="1"/>
</dbReference>
<dbReference type="Gene3D" id="3.40.50.720">
    <property type="entry name" value="NAD(P)-binding Rossmann-like Domain"/>
    <property type="match status" value="1"/>
</dbReference>
<evidence type="ECO:0000313" key="4">
    <source>
        <dbReference type="EMBL" id="MBK0382756.1"/>
    </source>
</evidence>
<dbReference type="InterPro" id="IPR020904">
    <property type="entry name" value="Sc_DH/Rdtase_CS"/>
</dbReference>
<evidence type="ECO:0000256" key="3">
    <source>
        <dbReference type="RuleBase" id="RU000363"/>
    </source>
</evidence>
<gene>
    <name evidence="4" type="ORF">I5M32_07270</name>
</gene>
<name>A0ABS1BIN9_9SPHI</name>
<reference evidence="4 5" key="1">
    <citation type="submission" date="2020-12" db="EMBL/GenBank/DDBJ databases">
        <title>Bacterial novel species Pedobacter sp. SD-b isolated from soil.</title>
        <authorList>
            <person name="Jung H.-Y."/>
        </authorList>
    </citation>
    <scope>NUCLEOTIDE SEQUENCE [LARGE SCALE GENOMIC DNA]</scope>
    <source>
        <strain evidence="4 5">SD-b</strain>
    </source>
</reference>
<dbReference type="PRINTS" id="PR00081">
    <property type="entry name" value="GDHRDH"/>
</dbReference>
<protein>
    <submittedName>
        <fullName evidence="4">SDR family oxidoreductase</fullName>
    </submittedName>
</protein>
<dbReference type="PROSITE" id="PS00061">
    <property type="entry name" value="ADH_SHORT"/>
    <property type="match status" value="1"/>
</dbReference>
<keyword evidence="5" id="KW-1185">Reference proteome</keyword>
<evidence type="ECO:0000256" key="2">
    <source>
        <dbReference type="ARBA" id="ARBA00023002"/>
    </source>
</evidence>
<dbReference type="PRINTS" id="PR00080">
    <property type="entry name" value="SDRFAMILY"/>
</dbReference>
<dbReference type="InterPro" id="IPR036291">
    <property type="entry name" value="NAD(P)-bd_dom_sf"/>
</dbReference>
<dbReference type="EMBL" id="JAEHFY010000008">
    <property type="protein sequence ID" value="MBK0382756.1"/>
    <property type="molecule type" value="Genomic_DNA"/>
</dbReference>
<dbReference type="Proteomes" id="UP000660024">
    <property type="component" value="Unassembled WGS sequence"/>
</dbReference>
<evidence type="ECO:0000256" key="1">
    <source>
        <dbReference type="ARBA" id="ARBA00006484"/>
    </source>
</evidence>
<dbReference type="PANTHER" id="PTHR44196">
    <property type="entry name" value="DEHYDROGENASE/REDUCTASE SDR FAMILY MEMBER 7B"/>
    <property type="match status" value="1"/>
</dbReference>
<evidence type="ECO:0000313" key="5">
    <source>
        <dbReference type="Proteomes" id="UP000660024"/>
    </source>
</evidence>